<protein>
    <recommendedName>
        <fullName evidence="4">Heparin-sulfate lyase N-terminal domain-containing protein</fullName>
    </recommendedName>
</protein>
<dbReference type="PANTHER" id="PTHR32385:SF15">
    <property type="entry name" value="INOSITOL PHOSPHOCERAMIDE MANNOSYLTRANSFERASE 1"/>
    <property type="match status" value="1"/>
</dbReference>
<sequence length="526" mass="61265">MSEEFHKITHLHQVFIVDGYKTPKKLPPSLEYHKEIARKLYPHAMYKLWGGDDLRRFLKENFSSDVLDAFDTLKPYSYKCDLARYCLMYVYGGIYFDLAIRMEHEWRIPLQYGVAAFTEIYDGMDCWACVQTSLLWSLPKRREWYLAIRQIVENCQNKFYGPHDHYPTAGALLGHSFAAAMSEKGQEPEADDQFVGEVRYVTPDRTNQNVTYVSPLRDLVGMRNKIQAGDISALGVSGSNNYCQIWKAKQVYHESKHIWLANDKNIVIDSVGKKENGYIYIPKRKGRVFYGPYVDFSKGHYKITLNFTERTKYKKIFLDIAKEGGETIREFEYNHHENTEREEEVFFFNLEKNEKSLEFRMKVFGDFEGGVTSIVVEEVKELEWRMNHPTIVNDQVGVLSNKGITLKQGDAGRVFYGPFVDLPPGAYSLEFIFDKGTSYRNLECEVKFGFSEEVLDKLKVSNNRIVNKEKEKFEFYLYNSKSFVEFCLFVLGDFSGRILSIKLTRQDLPGWKKVSNKLDNIFVGKE</sequence>
<dbReference type="PANTHER" id="PTHR32385">
    <property type="entry name" value="MANNOSYL PHOSPHORYLINOSITOL CERAMIDE SYNTHASE"/>
    <property type="match status" value="1"/>
</dbReference>
<dbReference type="Pfam" id="PF04488">
    <property type="entry name" value="Gly_transf_sug"/>
    <property type="match status" value="1"/>
</dbReference>
<proteinExistence type="predicted"/>
<dbReference type="SUPFAM" id="SSF53448">
    <property type="entry name" value="Nucleotide-diphospho-sugar transferases"/>
    <property type="match status" value="1"/>
</dbReference>
<name>A0ABT3WH04_9PROT</name>
<dbReference type="InterPro" id="IPR007577">
    <property type="entry name" value="GlycoTrfase_DXD_sugar-bd_CS"/>
</dbReference>
<gene>
    <name evidence="2" type="ORF">NQF86_02940</name>
</gene>
<keyword evidence="3" id="KW-1185">Reference proteome</keyword>
<dbReference type="EMBL" id="JANIDY010000001">
    <property type="protein sequence ID" value="MCX5617629.1"/>
    <property type="molecule type" value="Genomic_DNA"/>
</dbReference>
<dbReference type="InterPro" id="IPR051706">
    <property type="entry name" value="Glycosyltransferase_domain"/>
</dbReference>
<evidence type="ECO:0008006" key="4">
    <source>
        <dbReference type="Google" id="ProtNLM"/>
    </source>
</evidence>
<comment type="caution">
    <text evidence="2">The sequence shown here is derived from an EMBL/GenBank/DDBJ whole genome shotgun (WGS) entry which is preliminary data.</text>
</comment>
<evidence type="ECO:0000256" key="1">
    <source>
        <dbReference type="ARBA" id="ARBA00022679"/>
    </source>
</evidence>
<dbReference type="Gene3D" id="3.90.550.20">
    <property type="match status" value="1"/>
</dbReference>
<reference evidence="2" key="1">
    <citation type="submission" date="2022-07" db="EMBL/GenBank/DDBJ databases">
        <title>Bombella genomes.</title>
        <authorList>
            <person name="Harer L."/>
            <person name="Styblova S."/>
            <person name="Ehrmann M."/>
        </authorList>
    </citation>
    <scope>NUCLEOTIDE SEQUENCE</scope>
    <source>
        <strain evidence="2">TMW 2.2543</strain>
    </source>
</reference>
<dbReference type="InterPro" id="IPR029044">
    <property type="entry name" value="Nucleotide-diphossugar_trans"/>
</dbReference>
<evidence type="ECO:0000313" key="3">
    <source>
        <dbReference type="Proteomes" id="UP001165576"/>
    </source>
</evidence>
<accession>A0ABT3WH04</accession>
<dbReference type="RefSeq" id="WP_266116103.1">
    <property type="nucleotide sequence ID" value="NZ_JANIDY010000001.1"/>
</dbReference>
<organism evidence="2 3">
    <name type="scientific">Bombella pluederhausensis</name>
    <dbReference type="NCBI Taxonomy" id="2967336"/>
    <lineage>
        <taxon>Bacteria</taxon>
        <taxon>Pseudomonadati</taxon>
        <taxon>Pseudomonadota</taxon>
        <taxon>Alphaproteobacteria</taxon>
        <taxon>Acetobacterales</taxon>
        <taxon>Acetobacteraceae</taxon>
        <taxon>Bombella</taxon>
    </lineage>
</organism>
<evidence type="ECO:0000313" key="2">
    <source>
        <dbReference type="EMBL" id="MCX5617629.1"/>
    </source>
</evidence>
<dbReference type="Proteomes" id="UP001165576">
    <property type="component" value="Unassembled WGS sequence"/>
</dbReference>
<keyword evidence="1" id="KW-0808">Transferase</keyword>